<proteinExistence type="predicted"/>
<dbReference type="SUPFAM" id="SSF46894">
    <property type="entry name" value="C-terminal effector domain of the bipartite response regulators"/>
    <property type="match status" value="1"/>
</dbReference>
<feature type="domain" description="MalT-like winged helix" evidence="1">
    <location>
        <begin position="265"/>
        <end position="339"/>
    </location>
</feature>
<dbReference type="PANTHER" id="PTHR35807">
    <property type="entry name" value="TRANSCRIPTIONAL REGULATOR REDD-RELATED"/>
    <property type="match status" value="1"/>
</dbReference>
<dbReference type="InterPro" id="IPR051677">
    <property type="entry name" value="AfsR-DnrI-RedD_regulator"/>
</dbReference>
<dbReference type="InterPro" id="IPR036388">
    <property type="entry name" value="WH-like_DNA-bd_sf"/>
</dbReference>
<dbReference type="Pfam" id="PF25873">
    <property type="entry name" value="WHD_MalT"/>
    <property type="match status" value="1"/>
</dbReference>
<gene>
    <name evidence="2" type="ORF">FIM25_01240</name>
</gene>
<dbReference type="InterPro" id="IPR059106">
    <property type="entry name" value="WHD_MalT"/>
</dbReference>
<evidence type="ECO:0000313" key="2">
    <source>
        <dbReference type="EMBL" id="TYT76206.1"/>
    </source>
</evidence>
<name>A0A5Q4VH92_9BACT</name>
<protein>
    <recommendedName>
        <fullName evidence="1">MalT-like winged helix domain-containing protein</fullName>
    </recommendedName>
</protein>
<dbReference type="Proteomes" id="UP000321899">
    <property type="component" value="Unassembled WGS sequence"/>
</dbReference>
<dbReference type="SUPFAM" id="SSF52540">
    <property type="entry name" value="P-loop containing nucleoside triphosphate hydrolases"/>
    <property type="match status" value="1"/>
</dbReference>
<dbReference type="AlphaFoldDB" id="A0A5Q4VH92"/>
<dbReference type="EMBL" id="VDMB01000001">
    <property type="protein sequence ID" value="TYT76206.1"/>
    <property type="molecule type" value="Genomic_DNA"/>
</dbReference>
<dbReference type="OrthoDB" id="223734at2"/>
<accession>A0A5Q4VH92</accession>
<organism evidence="2 3">
    <name type="scientific">Desulfobotulus mexicanus</name>
    <dbReference type="NCBI Taxonomy" id="2586642"/>
    <lineage>
        <taxon>Bacteria</taxon>
        <taxon>Pseudomonadati</taxon>
        <taxon>Thermodesulfobacteriota</taxon>
        <taxon>Desulfobacteria</taxon>
        <taxon>Desulfobacterales</taxon>
        <taxon>Desulfobacteraceae</taxon>
        <taxon>Desulfobotulus</taxon>
    </lineage>
</organism>
<dbReference type="GO" id="GO:0006355">
    <property type="term" value="P:regulation of DNA-templated transcription"/>
    <property type="evidence" value="ECO:0007669"/>
    <property type="project" value="InterPro"/>
</dbReference>
<evidence type="ECO:0000313" key="3">
    <source>
        <dbReference type="Proteomes" id="UP000321899"/>
    </source>
</evidence>
<dbReference type="InterPro" id="IPR027417">
    <property type="entry name" value="P-loop_NTPase"/>
</dbReference>
<dbReference type="GO" id="GO:0003677">
    <property type="term" value="F:DNA binding"/>
    <property type="evidence" value="ECO:0007669"/>
    <property type="project" value="InterPro"/>
</dbReference>
<reference evidence="2 3" key="1">
    <citation type="submission" date="2019-06" db="EMBL/GenBank/DDBJ databases">
        <title>Desulfobotulus mexicanus sp. nov., a novel sulfate-reducing bacterium isolated from the sediment of an alkaline crater lake in Mexico.</title>
        <authorList>
            <person name="Hirschler-Rea A."/>
        </authorList>
    </citation>
    <scope>NUCLEOTIDE SEQUENCE [LARGE SCALE GENOMIC DNA]</scope>
    <source>
        <strain evidence="2 3">PAR22N</strain>
    </source>
</reference>
<comment type="caution">
    <text evidence="2">The sequence shown here is derived from an EMBL/GenBank/DDBJ whole genome shotgun (WGS) entry which is preliminary data.</text>
</comment>
<evidence type="ECO:0000259" key="1">
    <source>
        <dbReference type="Pfam" id="PF25873"/>
    </source>
</evidence>
<sequence length="990" mass="110524">MTLRSIVAMESGRFIPPALRQDQYLFRKDLVYFARSVLHESGRLATIAPAGQGKTSFAVQVAGTNPVIWLSCDPADADPSVLATDLLLATHTALRDWQDQGLRTRAQRAELMLQGAEKFARSYYAALTRHTPDILIVLDDLHLAAHAVNQPLLEAIATQKPNKIRLLWLSRTLPEPLLKGLDTGDFPRLSMDRLAMAKSEIHRLYKDVYNIPISPETAAQIYKTTHGWSMAVASVRQRVKGSPFITDEIFPDTDLQRFFHDTFLGRLTGLRRSFVLCLSALERIPLAMVEELAPDTEFPSIFKKLGEEGLLLQQPGTNTCTFHHLIRDFLQNKRDHEEPLHSRRSFFSTMARWYEERNFLTEALRCLTLTGDGENAEILLDRHFPDFLELRQDARIASYLSVFEVSEGCPTLALSLAFFSMAESSPEETSKLLHTAAQGFADKQHPAGELRTLVIMIRRRLFGDPLYDHPDSLFLRMKELLQHPDLHLSEVDHLLVALGWGQFAILHAFSRKMVQEKVSPVLGKKLPASLVSIEAELTAILTHGEAMTGRHRTALEISERGHALLADPGISTWSAFSLRFARANTLGLCGMEAAFVRESSHILRMPPPLLELTLAVPFIRIREIAFLIQKGHYDQAEAMAAVRLQDPHVAGQASLRGEFLQYRAWALALAGKKEEALKVATLSEKAQTEGGNAFFQLMNLLITGAVAVLCDKEEDALKRLHSLLQQKLVAEEICLREGAFWMLSLLHFRRGRKDKACLHLEEALKLSGIRNAPHFLFTPCWLPELLELAMEQGILRQRTAILAKEVLGMAFDAKNKAAPLIKIRLMGSFTLCYGEKYMTASDFSPLHRSLLGLLILAPGHSVAVSTIQEKLWPHVMAESARTSMDTALLRLRKLLSEKLGKAAVSSLVLSNGILSLSPLDVDALAFLEEVDAAEKARFSGYPWMAEAHAAQASALDEGDYSGEILGIEEASILGERIAAARKILMDYFKE</sequence>
<keyword evidence="3" id="KW-1185">Reference proteome</keyword>
<dbReference type="Gene3D" id="1.10.10.10">
    <property type="entry name" value="Winged helix-like DNA-binding domain superfamily/Winged helix DNA-binding domain"/>
    <property type="match status" value="1"/>
</dbReference>
<dbReference type="InterPro" id="IPR016032">
    <property type="entry name" value="Sig_transdc_resp-reg_C-effctor"/>
</dbReference>